<evidence type="ECO:0000313" key="2">
    <source>
        <dbReference type="EMBL" id="OAI24538.1"/>
    </source>
</evidence>
<proteinExistence type="predicted"/>
<dbReference type="Proteomes" id="UP000077628">
    <property type="component" value="Unassembled WGS sequence"/>
</dbReference>
<organism evidence="2 3">
    <name type="scientific">Methylomonas koyamae</name>
    <dbReference type="NCBI Taxonomy" id="702114"/>
    <lineage>
        <taxon>Bacteria</taxon>
        <taxon>Pseudomonadati</taxon>
        <taxon>Pseudomonadota</taxon>
        <taxon>Gammaproteobacteria</taxon>
        <taxon>Methylococcales</taxon>
        <taxon>Methylococcaceae</taxon>
        <taxon>Methylomonas</taxon>
    </lineage>
</organism>
<protein>
    <submittedName>
        <fullName evidence="2">Uncharacterized protein</fullName>
    </submittedName>
</protein>
<dbReference type="AlphaFoldDB" id="A0A177P2L2"/>
<keyword evidence="3" id="KW-1185">Reference proteome</keyword>
<gene>
    <name evidence="2" type="ORF">A1355_20565</name>
</gene>
<evidence type="ECO:0000313" key="3">
    <source>
        <dbReference type="Proteomes" id="UP000077628"/>
    </source>
</evidence>
<name>A0A177P2L2_9GAMM</name>
<feature type="region of interest" description="Disordered" evidence="1">
    <location>
        <begin position="51"/>
        <end position="87"/>
    </location>
</feature>
<accession>A0A177P2L2</accession>
<sequence>MPPINAEIGLSGRAALELVQTIGLNPPFWTTVLVKMSKSWLRNVEEEASKSNEFADLQQKTGRRQVGLPPAGKSLPPRADLAYKDAK</sequence>
<evidence type="ECO:0000256" key="1">
    <source>
        <dbReference type="SAM" id="MobiDB-lite"/>
    </source>
</evidence>
<comment type="caution">
    <text evidence="2">The sequence shown here is derived from an EMBL/GenBank/DDBJ whole genome shotgun (WGS) entry which is preliminary data.</text>
</comment>
<reference evidence="3" key="1">
    <citation type="submission" date="2016-03" db="EMBL/GenBank/DDBJ databases">
        <authorList>
            <person name="Heylen K."/>
            <person name="De Vos P."/>
            <person name="Vekeman B."/>
        </authorList>
    </citation>
    <scope>NUCLEOTIDE SEQUENCE [LARGE SCALE GENOMIC DNA]</scope>
    <source>
        <strain evidence="3">R-45383</strain>
    </source>
</reference>
<dbReference type="EMBL" id="LUUK01000046">
    <property type="protein sequence ID" value="OAI24538.1"/>
    <property type="molecule type" value="Genomic_DNA"/>
</dbReference>